<evidence type="ECO:0000313" key="1">
    <source>
        <dbReference type="EMBL" id="OFE44314.1"/>
    </source>
</evidence>
<comment type="caution">
    <text evidence="1">The sequence shown here is derived from an EMBL/GenBank/DDBJ whole genome shotgun (WGS) entry which is preliminary data.</text>
</comment>
<proteinExistence type="predicted"/>
<dbReference type="Proteomes" id="UP000186931">
    <property type="component" value="Unassembled WGS sequence"/>
</dbReference>
<sequence length="216" mass="24751">MAFDLVQYFAAQIKVQKPSLLKQYNTVDRDQYIQEINALNLGKLVSLWREDNQKLYQEIDHQDELYIQEIARRLTTSQHNQSTLSKTELEQNISEVLALQLTELKQLDQTGNFGNKGLGELLLGQIEHLSGQADDWVWSTNDLIELKGSKPIPQEELSLEASMKEFNLMVQQHTHDDHQNIEPVEAIVPTWSKVLEPIVAISILAILWCSVTQLFA</sequence>
<accession>A0A1E8E444</accession>
<protein>
    <submittedName>
        <fullName evidence="1">Uncharacterized protein</fullName>
    </submittedName>
</protein>
<dbReference type="AlphaFoldDB" id="A0A1E8E444"/>
<evidence type="ECO:0000313" key="2">
    <source>
        <dbReference type="Proteomes" id="UP000186931"/>
    </source>
</evidence>
<dbReference type="STRING" id="202956.BJN41_03585"/>
<name>A0A1E8E444_9GAMM</name>
<dbReference type="EMBL" id="MKQS01000005">
    <property type="protein sequence ID" value="OFE44314.1"/>
    <property type="molecule type" value="Genomic_DNA"/>
</dbReference>
<organism evidence="1 2">
    <name type="scientific">Acinetobacter towneri</name>
    <dbReference type="NCBI Taxonomy" id="202956"/>
    <lineage>
        <taxon>Bacteria</taxon>
        <taxon>Pseudomonadati</taxon>
        <taxon>Pseudomonadota</taxon>
        <taxon>Gammaproteobacteria</taxon>
        <taxon>Moraxellales</taxon>
        <taxon>Moraxellaceae</taxon>
        <taxon>Acinetobacter</taxon>
    </lineage>
</organism>
<reference evidence="1 2" key="1">
    <citation type="submission" date="2016-10" db="EMBL/GenBank/DDBJ databases">
        <title>Genome of airborne Acinetobacter sp. 5-2Ac02 in the hospital environment: Species near to Acinetobacter towneri.</title>
        <authorList>
            <person name="Barbosa B."/>
            <person name="Fernandez-Garcia L."/>
            <person name="Gato E."/>
            <person name="Leao R."/>
            <person name="Albano R."/>
            <person name="Fernandez B."/>
            <person name="Fernandez-Cuenca F."/>
            <person name="Marques E."/>
            <person name="Tomas M."/>
        </authorList>
    </citation>
    <scope>NUCLEOTIDE SEQUENCE [LARGE SCALE GENOMIC DNA]</scope>
    <source>
        <strain evidence="1 2">5-2Ac02</strain>
    </source>
</reference>
<dbReference type="eggNOG" id="ENOG502ZT2Y">
    <property type="taxonomic scope" value="Bacteria"/>
</dbReference>
<gene>
    <name evidence="1" type="ORF">BJN41_03585</name>
</gene>
<dbReference type="RefSeq" id="WP_070153784.1">
    <property type="nucleotide sequence ID" value="NZ_JACANQ010000002.1"/>
</dbReference>